<accession>A0A256SIF6</accession>
<reference evidence="1 2" key="2">
    <citation type="submission" date="2017-09" db="EMBL/GenBank/DDBJ databases">
        <title>Tripartite evolution among Lactobacillus johnsonii, Lactobacillus taiwanensis, Lactobacillus reuteri and their rodent host.</title>
        <authorList>
            <person name="Wang T."/>
            <person name="Knowles S."/>
            <person name="Cheng C."/>
        </authorList>
    </citation>
    <scope>NUCLEOTIDE SEQUENCE [LARGE SCALE GENOMIC DNA]</scope>
    <source>
        <strain evidence="1 2">114h</strain>
    </source>
</reference>
<protein>
    <recommendedName>
        <fullName evidence="3">Terminase small subunit</fullName>
    </recommendedName>
</protein>
<dbReference type="EMBL" id="NGPL01000084">
    <property type="protein sequence ID" value="OYS66627.1"/>
    <property type="molecule type" value="Genomic_DNA"/>
</dbReference>
<reference evidence="2" key="1">
    <citation type="submission" date="2017-05" db="EMBL/GenBank/DDBJ databases">
        <authorList>
            <person name="Lin X.B."/>
            <person name="Stothard P."/>
            <person name="Tasseva G."/>
            <person name="Walter J."/>
        </authorList>
    </citation>
    <scope>NUCLEOTIDE SEQUENCE [LARGE SCALE GENOMIC DNA]</scope>
    <source>
        <strain evidence="2">114h</strain>
    </source>
</reference>
<name>A0A256SIF6_LIMRT</name>
<gene>
    <name evidence="1" type="ORF">CBF96_10020</name>
</gene>
<dbReference type="AlphaFoldDB" id="A0A256SIF6"/>
<dbReference type="Gene3D" id="6.10.140.2160">
    <property type="match status" value="1"/>
</dbReference>
<evidence type="ECO:0000313" key="2">
    <source>
        <dbReference type="Proteomes" id="UP000215747"/>
    </source>
</evidence>
<evidence type="ECO:0000313" key="1">
    <source>
        <dbReference type="EMBL" id="OYS66627.1"/>
    </source>
</evidence>
<dbReference type="Proteomes" id="UP000215747">
    <property type="component" value="Unassembled WGS sequence"/>
</dbReference>
<organism evidence="1 2">
    <name type="scientific">Limosilactobacillus reuteri</name>
    <name type="common">Lactobacillus reuteri</name>
    <dbReference type="NCBI Taxonomy" id="1598"/>
    <lineage>
        <taxon>Bacteria</taxon>
        <taxon>Bacillati</taxon>
        <taxon>Bacillota</taxon>
        <taxon>Bacilli</taxon>
        <taxon>Lactobacillales</taxon>
        <taxon>Lactobacillaceae</taxon>
        <taxon>Limosilactobacillus</taxon>
    </lineage>
</organism>
<proteinExistence type="predicted"/>
<evidence type="ECO:0008006" key="3">
    <source>
        <dbReference type="Google" id="ProtNLM"/>
    </source>
</evidence>
<sequence>MEKLKERSGNSIADQQEIMEYFTALGRGEIKEKLLANDGSVVEVPVRAQDRTKGYENLAKAYGTFNNTSLAKLQQRKLKAETELTEEKVKAAKQLTGDDNHKLNELLDQIEEGVTNDTTKPANK</sequence>
<comment type="caution">
    <text evidence="1">The sequence shown here is derived from an EMBL/GenBank/DDBJ whole genome shotgun (WGS) entry which is preliminary data.</text>
</comment>